<dbReference type="PANTHER" id="PTHR11926:SF1560">
    <property type="entry name" value="UDP-GLYCOSYLTRANSFERASE 74E1-RELATED"/>
    <property type="match status" value="1"/>
</dbReference>
<evidence type="ECO:0000256" key="4">
    <source>
        <dbReference type="RuleBase" id="RU003718"/>
    </source>
</evidence>
<reference evidence="7" key="2">
    <citation type="journal article" date="2024" name="Plant">
        <title>Genomic evolution and insights into agronomic trait innovations of Sesamum species.</title>
        <authorList>
            <person name="Miao H."/>
            <person name="Wang L."/>
            <person name="Qu L."/>
            <person name="Liu H."/>
            <person name="Sun Y."/>
            <person name="Le M."/>
            <person name="Wang Q."/>
            <person name="Wei S."/>
            <person name="Zheng Y."/>
            <person name="Lin W."/>
            <person name="Duan Y."/>
            <person name="Cao H."/>
            <person name="Xiong S."/>
            <person name="Wang X."/>
            <person name="Wei L."/>
            <person name="Li C."/>
            <person name="Ma Q."/>
            <person name="Ju M."/>
            <person name="Zhao R."/>
            <person name="Li G."/>
            <person name="Mu C."/>
            <person name="Tian Q."/>
            <person name="Mei H."/>
            <person name="Zhang T."/>
            <person name="Gao T."/>
            <person name="Zhang H."/>
        </authorList>
    </citation>
    <scope>NUCLEOTIDE SEQUENCE</scope>
    <source>
        <strain evidence="7">K16</strain>
    </source>
</reference>
<keyword evidence="6" id="KW-0732">Signal</keyword>
<organism evidence="7 8">
    <name type="scientific">Sesamum angolense</name>
    <dbReference type="NCBI Taxonomy" id="2727404"/>
    <lineage>
        <taxon>Eukaryota</taxon>
        <taxon>Viridiplantae</taxon>
        <taxon>Streptophyta</taxon>
        <taxon>Embryophyta</taxon>
        <taxon>Tracheophyta</taxon>
        <taxon>Spermatophyta</taxon>
        <taxon>Magnoliopsida</taxon>
        <taxon>eudicotyledons</taxon>
        <taxon>Gunneridae</taxon>
        <taxon>Pentapetalae</taxon>
        <taxon>asterids</taxon>
        <taxon>lamiids</taxon>
        <taxon>Lamiales</taxon>
        <taxon>Pedaliaceae</taxon>
        <taxon>Sesamum</taxon>
    </lineage>
</organism>
<keyword evidence="8" id="KW-1185">Reference proteome</keyword>
<keyword evidence="2 4" id="KW-0328">Glycosyltransferase</keyword>
<dbReference type="Proteomes" id="UP001289374">
    <property type="component" value="Unassembled WGS sequence"/>
</dbReference>
<dbReference type="Pfam" id="PF00201">
    <property type="entry name" value="UDPGT"/>
    <property type="match status" value="1"/>
</dbReference>
<dbReference type="InterPro" id="IPR002213">
    <property type="entry name" value="UDP_glucos_trans"/>
</dbReference>
<accession>A0AAE1X3E6</accession>
<evidence type="ECO:0000313" key="8">
    <source>
        <dbReference type="Proteomes" id="UP001289374"/>
    </source>
</evidence>
<comment type="similarity">
    <text evidence="1 4">Belongs to the UDP-glycosyltransferase family.</text>
</comment>
<gene>
    <name evidence="7" type="ORF">Sango_0821600</name>
</gene>
<feature type="chain" id="PRO_5042115688" description="Glycosyltransferase" evidence="6">
    <location>
        <begin position="19"/>
        <end position="456"/>
    </location>
</feature>
<dbReference type="PANTHER" id="PTHR11926">
    <property type="entry name" value="GLUCOSYL/GLUCURONOSYL TRANSFERASES"/>
    <property type="match status" value="1"/>
</dbReference>
<dbReference type="InterPro" id="IPR035595">
    <property type="entry name" value="UDP_glycos_trans_CS"/>
</dbReference>
<dbReference type="CDD" id="cd03784">
    <property type="entry name" value="GT1_Gtf-like"/>
    <property type="match status" value="1"/>
</dbReference>
<dbReference type="GO" id="GO:0080044">
    <property type="term" value="F:quercetin 7-O-glucosyltransferase activity"/>
    <property type="evidence" value="ECO:0007669"/>
    <property type="project" value="TreeGrafter"/>
</dbReference>
<dbReference type="FunFam" id="3.40.50.2000:FF:000091">
    <property type="entry name" value="Glycosyltransferase"/>
    <property type="match status" value="1"/>
</dbReference>
<evidence type="ECO:0000256" key="6">
    <source>
        <dbReference type="SAM" id="SignalP"/>
    </source>
</evidence>
<dbReference type="PROSITE" id="PS00375">
    <property type="entry name" value="UDPGT"/>
    <property type="match status" value="1"/>
</dbReference>
<reference evidence="7" key="1">
    <citation type="submission" date="2020-06" db="EMBL/GenBank/DDBJ databases">
        <authorList>
            <person name="Li T."/>
            <person name="Hu X."/>
            <person name="Zhang T."/>
            <person name="Song X."/>
            <person name="Zhang H."/>
            <person name="Dai N."/>
            <person name="Sheng W."/>
            <person name="Hou X."/>
            <person name="Wei L."/>
        </authorList>
    </citation>
    <scope>NUCLEOTIDE SEQUENCE</scope>
    <source>
        <strain evidence="7">K16</strain>
        <tissue evidence="7">Leaf</tissue>
    </source>
</reference>
<dbReference type="Gene3D" id="3.40.50.2000">
    <property type="entry name" value="Glycogen Phosphorylase B"/>
    <property type="match status" value="2"/>
</dbReference>
<evidence type="ECO:0000256" key="1">
    <source>
        <dbReference type="ARBA" id="ARBA00009995"/>
    </source>
</evidence>
<evidence type="ECO:0000313" key="7">
    <source>
        <dbReference type="EMBL" id="KAK4404530.1"/>
    </source>
</evidence>
<evidence type="ECO:0000256" key="2">
    <source>
        <dbReference type="ARBA" id="ARBA00022676"/>
    </source>
</evidence>
<dbReference type="AlphaFoldDB" id="A0AAE1X3E6"/>
<proteinExistence type="inferred from homology"/>
<dbReference type="EC" id="2.4.1.-" evidence="5"/>
<keyword evidence="3 4" id="KW-0808">Transferase</keyword>
<dbReference type="SUPFAM" id="SSF53756">
    <property type="entry name" value="UDP-Glycosyltransferase/glycogen phosphorylase"/>
    <property type="match status" value="1"/>
</dbReference>
<feature type="signal peptide" evidence="6">
    <location>
        <begin position="1"/>
        <end position="18"/>
    </location>
</feature>
<evidence type="ECO:0000256" key="3">
    <source>
        <dbReference type="ARBA" id="ARBA00022679"/>
    </source>
</evidence>
<dbReference type="GO" id="GO:0080043">
    <property type="term" value="F:quercetin 3-O-glucosyltransferase activity"/>
    <property type="evidence" value="ECO:0007669"/>
    <property type="project" value="TreeGrafter"/>
</dbReference>
<sequence>MVSHLHIGVLAFPFGTHAAPLLALVRRLSASAPNARFSFFNSPVSNSSLFNERVSDSYGDIRAYDVWDGTPEGFSGSHFEAVGLFLNASPDNFEKAIGEAEEETGMKICCLVTDAFLWFGGDLAAKRGIPWVPFWTAASCSLSVHVYTDEILNAVGSTDVAETAEQEQTLSFIPGLSKARLSDLPPEIFLDKNPSPLALTINKMVENLPKSTAVVLNSFEEIDPLITTDLKSKFQHFLNVGPSILSSPVPPRPDDKTGCLAWLETQNRTKSVVYISFGTVITPPENELVALAEALETCQFPFLWSLNNQAKKSLPEGFLKRTNKIGKIVPWAPQLQVLGHSSVGVFVTHCGWNSILESICSCVPMICRPFFGDQKLNGRMVEESWKIGVRVQGGVFRKSETIEALNYIMRSESGKVIRENVNQLREKAGNAVKLEGSSTENFKKLLEIISVPKGSN</sequence>
<evidence type="ECO:0000256" key="5">
    <source>
        <dbReference type="RuleBase" id="RU362057"/>
    </source>
</evidence>
<protein>
    <recommendedName>
        <fullName evidence="5">Glycosyltransferase</fullName>
        <ecNumber evidence="5">2.4.1.-</ecNumber>
    </recommendedName>
</protein>
<comment type="caution">
    <text evidence="7">The sequence shown here is derived from an EMBL/GenBank/DDBJ whole genome shotgun (WGS) entry which is preliminary data.</text>
</comment>
<name>A0AAE1X3E6_9LAMI</name>
<dbReference type="EMBL" id="JACGWL010000004">
    <property type="protein sequence ID" value="KAK4404530.1"/>
    <property type="molecule type" value="Genomic_DNA"/>
</dbReference>